<comment type="caution">
    <text evidence="2">The sequence shown here is derived from an EMBL/GenBank/DDBJ whole genome shotgun (WGS) entry which is preliminary data.</text>
</comment>
<keyword evidence="3" id="KW-1185">Reference proteome</keyword>
<keyword evidence="1" id="KW-0732">Signal</keyword>
<organism evidence="2 3">
    <name type="scientific">Paractinoplanes deccanensis</name>
    <dbReference type="NCBI Taxonomy" id="113561"/>
    <lineage>
        <taxon>Bacteria</taxon>
        <taxon>Bacillati</taxon>
        <taxon>Actinomycetota</taxon>
        <taxon>Actinomycetes</taxon>
        <taxon>Micromonosporales</taxon>
        <taxon>Micromonosporaceae</taxon>
        <taxon>Paractinoplanes</taxon>
    </lineage>
</organism>
<dbReference type="EMBL" id="BOMI01000033">
    <property type="protein sequence ID" value="GID73206.1"/>
    <property type="molecule type" value="Genomic_DNA"/>
</dbReference>
<evidence type="ECO:0000313" key="2">
    <source>
        <dbReference type="EMBL" id="GID73206.1"/>
    </source>
</evidence>
<name>A0ABQ3XZN3_9ACTN</name>
<accession>A0ABQ3XZN3</accession>
<feature type="chain" id="PRO_5047164468" description="Lipoprotein" evidence="1">
    <location>
        <begin position="27"/>
        <end position="287"/>
    </location>
</feature>
<reference evidence="2 3" key="1">
    <citation type="submission" date="2021-01" db="EMBL/GenBank/DDBJ databases">
        <title>Whole genome shotgun sequence of Actinoplanes deccanensis NBRC 13994.</title>
        <authorList>
            <person name="Komaki H."/>
            <person name="Tamura T."/>
        </authorList>
    </citation>
    <scope>NUCLEOTIDE SEQUENCE [LARGE SCALE GENOMIC DNA]</scope>
    <source>
        <strain evidence="2 3">NBRC 13994</strain>
    </source>
</reference>
<feature type="signal peptide" evidence="1">
    <location>
        <begin position="1"/>
        <end position="26"/>
    </location>
</feature>
<protein>
    <recommendedName>
        <fullName evidence="4">Lipoprotein</fullName>
    </recommendedName>
</protein>
<evidence type="ECO:0008006" key="4">
    <source>
        <dbReference type="Google" id="ProtNLM"/>
    </source>
</evidence>
<proteinExistence type="predicted"/>
<dbReference type="PROSITE" id="PS51257">
    <property type="entry name" value="PROKAR_LIPOPROTEIN"/>
    <property type="match status" value="1"/>
</dbReference>
<gene>
    <name evidence="2" type="ORF">Ade02nite_18470</name>
</gene>
<dbReference type="Proteomes" id="UP000609879">
    <property type="component" value="Unassembled WGS sequence"/>
</dbReference>
<dbReference type="RefSeq" id="WP_203761138.1">
    <property type="nucleotide sequence ID" value="NZ_BAAABO010000029.1"/>
</dbReference>
<sequence length="287" mass="30650">MARLRSTGIAVTVAAAAAMAGCAAEAQPATLSPAALDLAVRSAPYQQEQVLLARAERTLTRECMAAKGYSYTETGTGTVLDDPWRPDLEGRRLRGYGLAKGDPPVNGPKKTPPGYLRALTGDENRRATLSLSSGPRFTFATTGCLAESRARLYGDVTDAARAAYVPQEAYNALLPSIVGDPQTREAVQRWSRCMRGRGHSYASASEARAAAAGAYRAERPGAEAHRFEIRVAVADGECALAAGFPGLIDRVGRLHAGRLTARQREDLNTAAELRAAGLRQARRIIER</sequence>
<evidence type="ECO:0000313" key="3">
    <source>
        <dbReference type="Proteomes" id="UP000609879"/>
    </source>
</evidence>
<evidence type="ECO:0000256" key="1">
    <source>
        <dbReference type="SAM" id="SignalP"/>
    </source>
</evidence>